<keyword evidence="2" id="KW-1185">Reference proteome</keyword>
<sequence>MNWGTQRAAWQELGVNSPGLLGVTAVIGWRGFWTVIGWCGGCWTVIGWRGEAMNNGNVMKVGRQTLEPSPRPRQ</sequence>
<proteinExistence type="predicted"/>
<protein>
    <submittedName>
        <fullName evidence="1">Uncharacterized protein</fullName>
    </submittedName>
</protein>
<organism evidence="1 2">
    <name type="scientific">Portunus trituberculatus</name>
    <name type="common">Swimming crab</name>
    <name type="synonym">Neptunus trituberculatus</name>
    <dbReference type="NCBI Taxonomy" id="210409"/>
    <lineage>
        <taxon>Eukaryota</taxon>
        <taxon>Metazoa</taxon>
        <taxon>Ecdysozoa</taxon>
        <taxon>Arthropoda</taxon>
        <taxon>Crustacea</taxon>
        <taxon>Multicrustacea</taxon>
        <taxon>Malacostraca</taxon>
        <taxon>Eumalacostraca</taxon>
        <taxon>Eucarida</taxon>
        <taxon>Decapoda</taxon>
        <taxon>Pleocyemata</taxon>
        <taxon>Brachyura</taxon>
        <taxon>Eubrachyura</taxon>
        <taxon>Portunoidea</taxon>
        <taxon>Portunidae</taxon>
        <taxon>Portuninae</taxon>
        <taxon>Portunus</taxon>
    </lineage>
</organism>
<gene>
    <name evidence="1" type="ORF">E2C01_093683</name>
</gene>
<reference evidence="1 2" key="1">
    <citation type="submission" date="2019-05" db="EMBL/GenBank/DDBJ databases">
        <title>Another draft genome of Portunus trituberculatus and its Hox gene families provides insights of decapod evolution.</title>
        <authorList>
            <person name="Jeong J.-H."/>
            <person name="Song I."/>
            <person name="Kim S."/>
            <person name="Choi T."/>
            <person name="Kim D."/>
            <person name="Ryu S."/>
            <person name="Kim W."/>
        </authorList>
    </citation>
    <scope>NUCLEOTIDE SEQUENCE [LARGE SCALE GENOMIC DNA]</scope>
    <source>
        <tissue evidence="1">Muscle</tissue>
    </source>
</reference>
<dbReference type="AlphaFoldDB" id="A0A5B7JYU0"/>
<dbReference type="Proteomes" id="UP000324222">
    <property type="component" value="Unassembled WGS sequence"/>
</dbReference>
<dbReference type="EMBL" id="VSRR010113569">
    <property type="protein sequence ID" value="MPC98317.1"/>
    <property type="molecule type" value="Genomic_DNA"/>
</dbReference>
<name>A0A5B7JYU0_PORTR</name>
<evidence type="ECO:0000313" key="2">
    <source>
        <dbReference type="Proteomes" id="UP000324222"/>
    </source>
</evidence>
<accession>A0A5B7JYU0</accession>
<comment type="caution">
    <text evidence="1">The sequence shown here is derived from an EMBL/GenBank/DDBJ whole genome shotgun (WGS) entry which is preliminary data.</text>
</comment>
<evidence type="ECO:0000313" key="1">
    <source>
        <dbReference type="EMBL" id="MPC98317.1"/>
    </source>
</evidence>